<gene>
    <name evidence="1" type="ORF">DWW18_14855</name>
</gene>
<sequence length="80" mass="9145">MSNVEKLNNILLEVFPFLTVAELNDNLDKNNVDGWDSVHQLSIVSSLEDTFDIMLDVEDILKVDSYAHIKEILIKNDVEL</sequence>
<dbReference type="AlphaFoldDB" id="A0A412WXC1"/>
<name>A0A412WXC1_9BACT</name>
<dbReference type="InterPro" id="IPR036736">
    <property type="entry name" value="ACP-like_sf"/>
</dbReference>
<dbReference type="Proteomes" id="UP000283589">
    <property type="component" value="Unassembled WGS sequence"/>
</dbReference>
<dbReference type="SUPFAM" id="SSF47336">
    <property type="entry name" value="ACP-like"/>
    <property type="match status" value="1"/>
</dbReference>
<proteinExistence type="predicted"/>
<protein>
    <submittedName>
        <fullName evidence="1">Acyl carrier protein</fullName>
    </submittedName>
</protein>
<organism evidence="1 2">
    <name type="scientific">Butyricimonas virosa</name>
    <dbReference type="NCBI Taxonomy" id="544645"/>
    <lineage>
        <taxon>Bacteria</taxon>
        <taxon>Pseudomonadati</taxon>
        <taxon>Bacteroidota</taxon>
        <taxon>Bacteroidia</taxon>
        <taxon>Bacteroidales</taxon>
        <taxon>Odoribacteraceae</taxon>
        <taxon>Butyricimonas</taxon>
    </lineage>
</organism>
<evidence type="ECO:0000313" key="1">
    <source>
        <dbReference type="EMBL" id="RGV32165.1"/>
    </source>
</evidence>
<reference evidence="1 2" key="1">
    <citation type="submission" date="2018-08" db="EMBL/GenBank/DDBJ databases">
        <title>A genome reference for cultivated species of the human gut microbiota.</title>
        <authorList>
            <person name="Zou Y."/>
            <person name="Xue W."/>
            <person name="Luo G."/>
        </authorList>
    </citation>
    <scope>NUCLEOTIDE SEQUENCE [LARGE SCALE GENOMIC DNA]</scope>
    <source>
        <strain evidence="1 2">AF14-49</strain>
    </source>
</reference>
<dbReference type="RefSeq" id="WP_118261066.1">
    <property type="nucleotide sequence ID" value="NZ_QRZA01000023.1"/>
</dbReference>
<comment type="caution">
    <text evidence="1">The sequence shown here is derived from an EMBL/GenBank/DDBJ whole genome shotgun (WGS) entry which is preliminary data.</text>
</comment>
<accession>A0A412WXC1</accession>
<dbReference type="Gene3D" id="1.10.1200.10">
    <property type="entry name" value="ACP-like"/>
    <property type="match status" value="1"/>
</dbReference>
<dbReference type="EMBL" id="QRZA01000023">
    <property type="protein sequence ID" value="RGV32165.1"/>
    <property type="molecule type" value="Genomic_DNA"/>
</dbReference>
<evidence type="ECO:0000313" key="2">
    <source>
        <dbReference type="Proteomes" id="UP000283589"/>
    </source>
</evidence>